<evidence type="ECO:0000313" key="2">
    <source>
        <dbReference type="Proteomes" id="UP000318720"/>
    </source>
</evidence>
<dbReference type="AlphaFoldDB" id="A0AAE9B0N7"/>
<proteinExistence type="predicted"/>
<reference evidence="1 2" key="1">
    <citation type="submission" date="2019-03" db="EMBL/GenBank/DDBJ databases">
        <title>Comparative genomic analyses of the sweetpotato soil rot pathogen, Streptomyces ipomoeae.</title>
        <authorList>
            <person name="Ruschel Soares N."/>
            <person name="Badger J.H."/>
            <person name="Huguet-Tapia J.C."/>
            <person name="Clark C.A."/>
            <person name="Pettis G.S."/>
        </authorList>
    </citation>
    <scope>NUCLEOTIDE SEQUENCE [LARGE SCALE GENOMIC DNA]</scope>
    <source>
        <strain evidence="1 2">88-35</strain>
    </source>
</reference>
<dbReference type="RefSeq" id="WP_141582073.1">
    <property type="nucleotide sequence ID" value="NZ_JARAVA010000255.1"/>
</dbReference>
<name>A0AAE9B0N7_9ACTN</name>
<accession>A0AAE9B0N7</accession>
<evidence type="ECO:0000313" key="1">
    <source>
        <dbReference type="EMBL" id="TQE35563.1"/>
    </source>
</evidence>
<sequence>MNVVVAVQAQALGEHGDGVDLTLDRGKGVPLAPTGKIVDSPLLGGLAQPLLRDAPEVEEAFAQPEGGAVPGVLVSFGLRRQAEAGEVLEEAECQLFARGLHRAEVDVLDRGDLLSADGIDERAKFLVLLLDALSVAVLQTVEDFRDHLVGQAAQADDAVLDHRRRGPLPEFLVF</sequence>
<protein>
    <submittedName>
        <fullName evidence="1">Uncharacterized protein</fullName>
    </submittedName>
</protein>
<dbReference type="EMBL" id="SPAZ01000106">
    <property type="protein sequence ID" value="TQE35563.1"/>
    <property type="molecule type" value="Genomic_DNA"/>
</dbReference>
<organism evidence="1 2">
    <name type="scientific">Streptomyces ipomoeae</name>
    <dbReference type="NCBI Taxonomy" id="103232"/>
    <lineage>
        <taxon>Bacteria</taxon>
        <taxon>Bacillati</taxon>
        <taxon>Actinomycetota</taxon>
        <taxon>Actinomycetes</taxon>
        <taxon>Kitasatosporales</taxon>
        <taxon>Streptomycetaceae</taxon>
        <taxon>Streptomyces</taxon>
    </lineage>
</organism>
<dbReference type="Proteomes" id="UP000318720">
    <property type="component" value="Unassembled WGS sequence"/>
</dbReference>
<gene>
    <name evidence="1" type="ORF">Sipo8835_12935</name>
</gene>
<comment type="caution">
    <text evidence="1">The sequence shown here is derived from an EMBL/GenBank/DDBJ whole genome shotgun (WGS) entry which is preliminary data.</text>
</comment>